<dbReference type="PROSITE" id="PS50011">
    <property type="entry name" value="PROTEIN_KINASE_DOM"/>
    <property type="match status" value="1"/>
</dbReference>
<dbReference type="PROSITE" id="PS00109">
    <property type="entry name" value="PROTEIN_KINASE_TYR"/>
    <property type="match status" value="1"/>
</dbReference>
<keyword evidence="3" id="KW-1185">Reference proteome</keyword>
<proteinExistence type="predicted"/>
<evidence type="ECO:0000259" key="2">
    <source>
        <dbReference type="PROSITE" id="PS50011"/>
    </source>
</evidence>
<dbReference type="Pfam" id="PF07714">
    <property type="entry name" value="PK_Tyr_Ser-Thr"/>
    <property type="match status" value="1"/>
</dbReference>
<keyword evidence="1" id="KW-0472">Membrane</keyword>
<dbReference type="GO" id="GO:0007169">
    <property type="term" value="P:cell surface receptor protein tyrosine kinase signaling pathway"/>
    <property type="evidence" value="ECO:0007669"/>
    <property type="project" value="TreeGrafter"/>
</dbReference>
<accession>A0A914MRU0</accession>
<evidence type="ECO:0000313" key="3">
    <source>
        <dbReference type="Proteomes" id="UP000887563"/>
    </source>
</evidence>
<feature type="transmembrane region" description="Helical" evidence="1">
    <location>
        <begin position="445"/>
        <end position="469"/>
    </location>
</feature>
<name>A0A914MRU0_MELIC</name>
<dbReference type="Gene3D" id="1.10.510.10">
    <property type="entry name" value="Transferase(Phosphotransferase) domain 1"/>
    <property type="match status" value="1"/>
</dbReference>
<feature type="transmembrane region" description="Helical" evidence="1">
    <location>
        <begin position="6"/>
        <end position="26"/>
    </location>
</feature>
<dbReference type="InterPro" id="IPR020635">
    <property type="entry name" value="Tyr_kinase_cat_dom"/>
</dbReference>
<evidence type="ECO:0000313" key="4">
    <source>
        <dbReference type="WBParaSite" id="Minc3s02323g29459"/>
    </source>
</evidence>
<feature type="domain" description="Protein kinase" evidence="2">
    <location>
        <begin position="528"/>
        <end position="807"/>
    </location>
</feature>
<dbReference type="InterPro" id="IPR008266">
    <property type="entry name" value="Tyr_kinase_AS"/>
</dbReference>
<keyword evidence="1" id="KW-0812">Transmembrane</keyword>
<dbReference type="AlphaFoldDB" id="A0A914MRU0"/>
<evidence type="ECO:0000256" key="1">
    <source>
        <dbReference type="SAM" id="Phobius"/>
    </source>
</evidence>
<dbReference type="GO" id="GO:0005524">
    <property type="term" value="F:ATP binding"/>
    <property type="evidence" value="ECO:0007669"/>
    <property type="project" value="InterPro"/>
</dbReference>
<dbReference type="Gene3D" id="3.30.200.20">
    <property type="entry name" value="Phosphorylase Kinase, domain 1"/>
    <property type="match status" value="1"/>
</dbReference>
<sequence>MSKLFYLIIFIFYLITIIFIQDIKPLKYLQQNKIKNSQINNFKEKKENIITTTNIIFVFSFSFKLFETEQKEVINDYKQFCEEIVNYWINNITKYGMFVLPNNEEEKNNCFWIEKDILLNKCNTNFGTIKSVKMHDVNTSSYESSKNTSLQLLNEADNILNSQCNEEIRNFTKIVLHTNFAEKAVINSHFVDEFEYVNIVAWTIFSANYYFYKLKNINNLYYLNINYLNKILEEKQPIIYLFAIFNKLNNYQSINILDAIKAPLKEYDKNNDGNWNLNIMLLTFSNKLCHFWDSFFIVNFYLDVLLDETESLIQNQKCYLSAITELAINCSKLEIIGFDMLDEIENNIFYERKKLLKKPFLILITDVFEEDFVKFHLPNQNKFNFKIYTLKQNVRDSYLANKFNFTYFFDPQNPNGNIYWYQSEEENFEKQRNDTQNNSYTIINWPILIIPVGISFFIGLAAVFVIVLIRYRRCVCKLLWLNKLEQLKTEHIYTAYQNIQNNKKVENNWKEIKEKIRDCWELDWDQIIFTSEQLGKGSFGEVRKGILTKVELNSSYFGCHLNLNNIREGSPIAVKILSDHLIEQERQNFLCEMEIMKLLRNSHRCIVHMIGCISIPDATLGLVLEFCSNGNLLNYLRKLSEEQQKLTKENKIKIEKENERIISVFMRFSWQICDGMKFLTEKQIIHRDLAARNILLDDYMITKISDFGLCIFDNLKNLSNFENPSIRLKTILNNREKGQLNEKLPLKWLAPESLSEKKFSEKSDVWSYGILLHEIYTFGKNPFEKIYTFGKHLYLAIFWAITFSILN</sequence>
<dbReference type="InterPro" id="IPR001245">
    <property type="entry name" value="Ser-Thr/Tyr_kinase_cat_dom"/>
</dbReference>
<dbReference type="GO" id="GO:0005886">
    <property type="term" value="C:plasma membrane"/>
    <property type="evidence" value="ECO:0007669"/>
    <property type="project" value="TreeGrafter"/>
</dbReference>
<dbReference type="SUPFAM" id="SSF56112">
    <property type="entry name" value="Protein kinase-like (PK-like)"/>
    <property type="match status" value="1"/>
</dbReference>
<protein>
    <submittedName>
        <fullName evidence="4">Protein kinase domain-containing protein</fullName>
    </submittedName>
</protein>
<dbReference type="GO" id="GO:0043235">
    <property type="term" value="C:receptor complex"/>
    <property type="evidence" value="ECO:0007669"/>
    <property type="project" value="TreeGrafter"/>
</dbReference>
<dbReference type="SMART" id="SM00219">
    <property type="entry name" value="TyrKc"/>
    <property type="match status" value="1"/>
</dbReference>
<dbReference type="GO" id="GO:0004714">
    <property type="term" value="F:transmembrane receptor protein tyrosine kinase activity"/>
    <property type="evidence" value="ECO:0007669"/>
    <property type="project" value="TreeGrafter"/>
</dbReference>
<dbReference type="WBParaSite" id="Minc3s02323g29459">
    <property type="protein sequence ID" value="Minc3s02323g29459"/>
    <property type="gene ID" value="Minc3s02323g29459"/>
</dbReference>
<dbReference type="PANTHER" id="PTHR24416:SF600">
    <property type="entry name" value="PDGF- AND VEGF-RECEPTOR RELATED, ISOFORM J"/>
    <property type="match status" value="1"/>
</dbReference>
<dbReference type="PRINTS" id="PR00109">
    <property type="entry name" value="TYRKINASE"/>
</dbReference>
<keyword evidence="1" id="KW-1133">Transmembrane helix</keyword>
<organism evidence="3 4">
    <name type="scientific">Meloidogyne incognita</name>
    <name type="common">Southern root-knot nematode worm</name>
    <name type="synonym">Oxyuris incognita</name>
    <dbReference type="NCBI Taxonomy" id="6306"/>
    <lineage>
        <taxon>Eukaryota</taxon>
        <taxon>Metazoa</taxon>
        <taxon>Ecdysozoa</taxon>
        <taxon>Nematoda</taxon>
        <taxon>Chromadorea</taxon>
        <taxon>Rhabditida</taxon>
        <taxon>Tylenchina</taxon>
        <taxon>Tylenchomorpha</taxon>
        <taxon>Tylenchoidea</taxon>
        <taxon>Meloidogynidae</taxon>
        <taxon>Meloidogyninae</taxon>
        <taxon>Meloidogyne</taxon>
        <taxon>Meloidogyne incognita group</taxon>
    </lineage>
</organism>
<reference evidence="4" key="1">
    <citation type="submission" date="2022-11" db="UniProtKB">
        <authorList>
            <consortium name="WormBaseParasite"/>
        </authorList>
    </citation>
    <scope>IDENTIFICATION</scope>
</reference>
<dbReference type="Proteomes" id="UP000887563">
    <property type="component" value="Unplaced"/>
</dbReference>
<dbReference type="PANTHER" id="PTHR24416">
    <property type="entry name" value="TYROSINE-PROTEIN KINASE RECEPTOR"/>
    <property type="match status" value="1"/>
</dbReference>
<dbReference type="InterPro" id="IPR000719">
    <property type="entry name" value="Prot_kinase_dom"/>
</dbReference>
<dbReference type="InterPro" id="IPR050122">
    <property type="entry name" value="RTK"/>
</dbReference>
<dbReference type="InterPro" id="IPR011009">
    <property type="entry name" value="Kinase-like_dom_sf"/>
</dbReference>